<evidence type="ECO:0000313" key="2">
    <source>
        <dbReference type="Proteomes" id="UP000565441"/>
    </source>
</evidence>
<dbReference type="Proteomes" id="UP000565441">
    <property type="component" value="Unassembled WGS sequence"/>
</dbReference>
<accession>A0A8H5HBI4</accession>
<gene>
    <name evidence="1" type="ORF">D9615_006238</name>
</gene>
<sequence>MGHSSGACTSTTKLPEVEIKWRRKANSIKNALSRGTAATAVNFVGGGESSFIPEAEYRARVAEELRQHLEAEVRAQIYAELFEQQRDAGKGQGSSD</sequence>
<reference evidence="1 2" key="1">
    <citation type="journal article" date="2020" name="ISME J.">
        <title>Uncovering the hidden diversity of litter-decomposition mechanisms in mushroom-forming fungi.</title>
        <authorList>
            <person name="Floudas D."/>
            <person name="Bentzer J."/>
            <person name="Ahren D."/>
            <person name="Johansson T."/>
            <person name="Persson P."/>
            <person name="Tunlid A."/>
        </authorList>
    </citation>
    <scope>NUCLEOTIDE SEQUENCE [LARGE SCALE GENOMIC DNA]</scope>
    <source>
        <strain evidence="1 2">CBS 661.87</strain>
    </source>
</reference>
<dbReference type="EMBL" id="JAACJP010000014">
    <property type="protein sequence ID" value="KAF5380194.1"/>
    <property type="molecule type" value="Genomic_DNA"/>
</dbReference>
<comment type="caution">
    <text evidence="1">The sequence shown here is derived from an EMBL/GenBank/DDBJ whole genome shotgun (WGS) entry which is preliminary data.</text>
</comment>
<organism evidence="1 2">
    <name type="scientific">Tricholomella constricta</name>
    <dbReference type="NCBI Taxonomy" id="117010"/>
    <lineage>
        <taxon>Eukaryota</taxon>
        <taxon>Fungi</taxon>
        <taxon>Dikarya</taxon>
        <taxon>Basidiomycota</taxon>
        <taxon>Agaricomycotina</taxon>
        <taxon>Agaricomycetes</taxon>
        <taxon>Agaricomycetidae</taxon>
        <taxon>Agaricales</taxon>
        <taxon>Tricholomatineae</taxon>
        <taxon>Lyophyllaceae</taxon>
        <taxon>Tricholomella</taxon>
    </lineage>
</organism>
<proteinExistence type="predicted"/>
<dbReference type="AlphaFoldDB" id="A0A8H5HBI4"/>
<name>A0A8H5HBI4_9AGAR</name>
<evidence type="ECO:0000313" key="1">
    <source>
        <dbReference type="EMBL" id="KAF5380194.1"/>
    </source>
</evidence>
<keyword evidence="2" id="KW-1185">Reference proteome</keyword>
<protein>
    <submittedName>
        <fullName evidence="1">Uncharacterized protein</fullName>
    </submittedName>
</protein>